<evidence type="ECO:0000256" key="3">
    <source>
        <dbReference type="ARBA" id="ARBA00022741"/>
    </source>
</evidence>
<name>A0A7C8GVV0_9BACI</name>
<evidence type="ECO:0000256" key="4">
    <source>
        <dbReference type="ARBA" id="ARBA00022777"/>
    </source>
</evidence>
<sequence>MSNRTFRILVINPLVHSTKIAIYENDRNIFEQDILLLEQEKDLYKQIDFRITSVTETIIDLGLNLSSIDAVCGRGGLLRPISGGTYRINDKMISDLINGINGTHVSNLGAIIAYNIANKLNVNAYIVDPVVVDEMTSLAKATGRPEIKRKSIFHALNQKFVARELAKQLDKKVENLSMIVAHLDGGVTVGAHFHGKVIDVNNGLDGEGPFSFERSGSLPNNELINLSVEAGRQMQQLKQKLIHQSGLKAYLRVNQISDVINLVQQKDTETMEALGIMAYQVAKEIGKMAAVLEGEVDAVILTGNLAKMHYLNSRIINKVSWIADVFTFPGENVLLALARGTLRVLEGKEQAKEYDF</sequence>
<dbReference type="EMBL" id="WEID01000018">
    <property type="protein sequence ID" value="KAB8138414.1"/>
    <property type="molecule type" value="Genomic_DNA"/>
</dbReference>
<keyword evidence="9" id="KW-1185">Reference proteome</keyword>
<dbReference type="NCBIfam" id="TIGR02707">
    <property type="entry name" value="butyr_kinase"/>
    <property type="match status" value="1"/>
</dbReference>
<accession>A0A7C8GVV0</accession>
<evidence type="ECO:0000313" key="8">
    <source>
        <dbReference type="EMBL" id="KAB8138414.1"/>
    </source>
</evidence>
<dbReference type="InterPro" id="IPR043129">
    <property type="entry name" value="ATPase_NBD"/>
</dbReference>
<dbReference type="PANTHER" id="PTHR21060:SF3">
    <property type="entry name" value="BUTYRATE KINASE 2-RELATED"/>
    <property type="match status" value="1"/>
</dbReference>
<dbReference type="InterPro" id="IPR000890">
    <property type="entry name" value="Aliphatic_acid_kin_short-chain"/>
</dbReference>
<evidence type="ECO:0000256" key="2">
    <source>
        <dbReference type="ARBA" id="ARBA00022679"/>
    </source>
</evidence>
<dbReference type="Pfam" id="PF00871">
    <property type="entry name" value="Acetate_kinase"/>
    <property type="match status" value="1"/>
</dbReference>
<gene>
    <name evidence="6 8" type="primary">buk</name>
    <name evidence="8" type="ORF">F9U64_05280</name>
</gene>
<dbReference type="Gene3D" id="3.30.420.40">
    <property type="match status" value="2"/>
</dbReference>
<dbReference type="GO" id="GO:0047761">
    <property type="term" value="F:butyrate kinase activity"/>
    <property type="evidence" value="ECO:0007669"/>
    <property type="project" value="UniProtKB-UniRule"/>
</dbReference>
<dbReference type="RefSeq" id="WP_153401948.1">
    <property type="nucleotide sequence ID" value="NZ_ML762425.1"/>
</dbReference>
<organism evidence="8 9">
    <name type="scientific">Gracilibacillus oryzae</name>
    <dbReference type="NCBI Taxonomy" id="1672701"/>
    <lineage>
        <taxon>Bacteria</taxon>
        <taxon>Bacillati</taxon>
        <taxon>Bacillota</taxon>
        <taxon>Bacilli</taxon>
        <taxon>Bacillales</taxon>
        <taxon>Bacillaceae</taxon>
        <taxon>Gracilibacillus</taxon>
    </lineage>
</organism>
<dbReference type="GO" id="GO:0005737">
    <property type="term" value="C:cytoplasm"/>
    <property type="evidence" value="ECO:0007669"/>
    <property type="project" value="UniProtKB-SubCell"/>
</dbReference>
<dbReference type="InterPro" id="IPR011245">
    <property type="entry name" value="Butyrate_kin"/>
</dbReference>
<evidence type="ECO:0000256" key="7">
    <source>
        <dbReference type="RuleBase" id="RU003835"/>
    </source>
</evidence>
<evidence type="ECO:0000256" key="6">
    <source>
        <dbReference type="HAMAP-Rule" id="MF_00542"/>
    </source>
</evidence>
<reference evidence="8 9" key="1">
    <citation type="submission" date="2019-10" db="EMBL/GenBank/DDBJ databases">
        <title>Gracilibacillus sp. nov. isolated from rice seeds.</title>
        <authorList>
            <person name="He S."/>
        </authorList>
    </citation>
    <scope>NUCLEOTIDE SEQUENCE [LARGE SCALE GENOMIC DNA]</scope>
    <source>
        <strain evidence="8 9">TD8</strain>
    </source>
</reference>
<comment type="catalytic activity">
    <reaction evidence="6">
        <text>butanoate + ATP = butanoyl phosphate + ADP</text>
        <dbReference type="Rhea" id="RHEA:13585"/>
        <dbReference type="ChEBI" id="CHEBI:17968"/>
        <dbReference type="ChEBI" id="CHEBI:30616"/>
        <dbReference type="ChEBI" id="CHEBI:58079"/>
        <dbReference type="ChEBI" id="CHEBI:456216"/>
        <dbReference type="EC" id="2.7.2.7"/>
    </reaction>
</comment>
<dbReference type="AlphaFoldDB" id="A0A7C8GVV0"/>
<protein>
    <recommendedName>
        <fullName evidence="6">Probable butyrate kinase</fullName>
        <shortName evidence="6">BK</shortName>
        <ecNumber evidence="6">2.7.2.7</ecNumber>
    </recommendedName>
    <alternativeName>
        <fullName evidence="6">Branched-chain carboxylic acid kinase</fullName>
    </alternativeName>
</protein>
<keyword evidence="1 6" id="KW-0963">Cytoplasm</keyword>
<evidence type="ECO:0000256" key="5">
    <source>
        <dbReference type="ARBA" id="ARBA00022840"/>
    </source>
</evidence>
<comment type="caution">
    <text evidence="8">The sequence shown here is derived from an EMBL/GenBank/DDBJ whole genome shotgun (WGS) entry which is preliminary data.</text>
</comment>
<keyword evidence="3 6" id="KW-0547">Nucleotide-binding</keyword>
<dbReference type="GO" id="GO:0008776">
    <property type="term" value="F:acetate kinase activity"/>
    <property type="evidence" value="ECO:0007669"/>
    <property type="project" value="TreeGrafter"/>
</dbReference>
<dbReference type="GO" id="GO:0006083">
    <property type="term" value="P:acetate metabolic process"/>
    <property type="evidence" value="ECO:0007669"/>
    <property type="project" value="TreeGrafter"/>
</dbReference>
<dbReference type="PANTHER" id="PTHR21060">
    <property type="entry name" value="ACETATE KINASE"/>
    <property type="match status" value="1"/>
</dbReference>
<dbReference type="HAMAP" id="MF_00542">
    <property type="entry name" value="Butyrate_kinase"/>
    <property type="match status" value="1"/>
</dbReference>
<dbReference type="GO" id="GO:0005524">
    <property type="term" value="F:ATP binding"/>
    <property type="evidence" value="ECO:0007669"/>
    <property type="project" value="UniProtKB-KW"/>
</dbReference>
<keyword evidence="2 6" id="KW-0808">Transferase</keyword>
<proteinExistence type="inferred from homology"/>
<dbReference type="OrthoDB" id="9771859at2"/>
<dbReference type="Proteomes" id="UP000480246">
    <property type="component" value="Unassembled WGS sequence"/>
</dbReference>
<keyword evidence="4 6" id="KW-0418">Kinase</keyword>
<evidence type="ECO:0000313" key="9">
    <source>
        <dbReference type="Proteomes" id="UP000480246"/>
    </source>
</evidence>
<dbReference type="PIRSF" id="PIRSF036458">
    <property type="entry name" value="Butyrate_kin"/>
    <property type="match status" value="1"/>
</dbReference>
<comment type="similarity">
    <text evidence="6 7">Belongs to the acetokinase family.</text>
</comment>
<comment type="subcellular location">
    <subcellularLocation>
        <location evidence="6">Cytoplasm</location>
    </subcellularLocation>
</comment>
<evidence type="ECO:0000256" key="1">
    <source>
        <dbReference type="ARBA" id="ARBA00022490"/>
    </source>
</evidence>
<dbReference type="SUPFAM" id="SSF53067">
    <property type="entry name" value="Actin-like ATPase domain"/>
    <property type="match status" value="2"/>
</dbReference>
<dbReference type="CDD" id="cd24011">
    <property type="entry name" value="ASKHA_NBD_BK"/>
    <property type="match status" value="1"/>
</dbReference>
<dbReference type="NCBIfam" id="NF002834">
    <property type="entry name" value="PRK03011.1-5"/>
    <property type="match status" value="1"/>
</dbReference>
<dbReference type="EC" id="2.7.2.7" evidence="6"/>
<dbReference type="PRINTS" id="PR00471">
    <property type="entry name" value="ACETATEKNASE"/>
</dbReference>
<keyword evidence="5 6" id="KW-0067">ATP-binding</keyword>